<accession>A0A7R8CMQ8</accession>
<evidence type="ECO:0000256" key="1">
    <source>
        <dbReference type="SAM" id="MobiDB-lite"/>
    </source>
</evidence>
<organism evidence="2 3">
    <name type="scientific">Lepeophtheirus salmonis</name>
    <name type="common">Salmon louse</name>
    <name type="synonym">Caligus salmonis</name>
    <dbReference type="NCBI Taxonomy" id="72036"/>
    <lineage>
        <taxon>Eukaryota</taxon>
        <taxon>Metazoa</taxon>
        <taxon>Ecdysozoa</taxon>
        <taxon>Arthropoda</taxon>
        <taxon>Crustacea</taxon>
        <taxon>Multicrustacea</taxon>
        <taxon>Hexanauplia</taxon>
        <taxon>Copepoda</taxon>
        <taxon>Siphonostomatoida</taxon>
        <taxon>Caligidae</taxon>
        <taxon>Lepeophtheirus</taxon>
    </lineage>
</organism>
<protein>
    <submittedName>
        <fullName evidence="2">(salmon louse) hypothetical protein</fullName>
    </submittedName>
</protein>
<keyword evidence="3" id="KW-1185">Reference proteome</keyword>
<dbReference type="AlphaFoldDB" id="A0A7R8CMQ8"/>
<feature type="region of interest" description="Disordered" evidence="1">
    <location>
        <begin position="124"/>
        <end position="147"/>
    </location>
</feature>
<dbReference type="EMBL" id="HG994592">
    <property type="protein sequence ID" value="CAF2823698.1"/>
    <property type="molecule type" value="Genomic_DNA"/>
</dbReference>
<feature type="compositionally biased region" description="Low complexity" evidence="1">
    <location>
        <begin position="133"/>
        <end position="147"/>
    </location>
</feature>
<feature type="compositionally biased region" description="Low complexity" evidence="1">
    <location>
        <begin position="64"/>
        <end position="90"/>
    </location>
</feature>
<gene>
    <name evidence="2" type="ORF">LSAA_4105</name>
</gene>
<evidence type="ECO:0000313" key="2">
    <source>
        <dbReference type="EMBL" id="CAF2823698.1"/>
    </source>
</evidence>
<reference evidence="2" key="1">
    <citation type="submission" date="2021-02" db="EMBL/GenBank/DDBJ databases">
        <authorList>
            <person name="Bekaert M."/>
        </authorList>
    </citation>
    <scope>NUCLEOTIDE SEQUENCE</scope>
    <source>
        <strain evidence="2">IoA-00</strain>
    </source>
</reference>
<sequence>MAKNPESSLTYSSILQPKNKCHKIQPYSWKKRVPPHCPHLLPLHQRFQLRNLLLPPLRPHHPASLHPKTPTTASTSIPSSTSKTPTSRSAFRFKSKKSRISSPFLEKFLAKHRRRKGLLENVKTESTTTFKPSTSSDSDISKKSTTTTVNTTTIAPTTTTTAIPSDIVR</sequence>
<feature type="region of interest" description="Disordered" evidence="1">
    <location>
        <begin position="58"/>
        <end position="93"/>
    </location>
</feature>
<name>A0A7R8CMQ8_LEPSM</name>
<dbReference type="Proteomes" id="UP000675881">
    <property type="component" value="Chromosome 13"/>
</dbReference>
<evidence type="ECO:0000313" key="3">
    <source>
        <dbReference type="Proteomes" id="UP000675881"/>
    </source>
</evidence>
<proteinExistence type="predicted"/>